<dbReference type="EMBL" id="FOLQ01000002">
    <property type="protein sequence ID" value="SFC91002.1"/>
    <property type="molecule type" value="Genomic_DNA"/>
</dbReference>
<dbReference type="Pfam" id="PF20432">
    <property type="entry name" value="Xre-like-HTH"/>
    <property type="match status" value="1"/>
</dbReference>
<keyword evidence="4" id="KW-1185">Reference proteome</keyword>
<dbReference type="GO" id="GO:0003677">
    <property type="term" value="F:DNA binding"/>
    <property type="evidence" value="ECO:0007669"/>
    <property type="project" value="InterPro"/>
</dbReference>
<dbReference type="OrthoDB" id="5770459at2"/>
<protein>
    <submittedName>
        <fullName evidence="3">Putative toxin-antitoxin system antitoxin component, TIGR02293 family</fullName>
    </submittedName>
</protein>
<evidence type="ECO:0000313" key="4">
    <source>
        <dbReference type="Proteomes" id="UP000198598"/>
    </source>
</evidence>
<sequence length="141" mass="16039">MRTTTINHYFGAKNAPPIQSVFDLIEVSRRGLSKKAVSIMARHLGITLTDLFVILHISARTWQRYTDEKLLPQDVTEKALQLANLYKQGEDIFGNPEKFKGWMNHPSPIFGGKKPIDLLDTQFGFQAIQDELVRIDWGVLA</sequence>
<dbReference type="NCBIfam" id="TIGR02293">
    <property type="entry name" value="TAS_TIGR02293"/>
    <property type="match status" value="1"/>
</dbReference>
<gene>
    <name evidence="3" type="ORF">SAMN05216167_102792</name>
</gene>
<dbReference type="InterPro" id="IPR046847">
    <property type="entry name" value="Xre-like_HTH"/>
</dbReference>
<dbReference type="InterPro" id="IPR011979">
    <property type="entry name" value="Antitox_Xre"/>
</dbReference>
<name>A0A1I1N1F3_9BACT</name>
<evidence type="ECO:0000259" key="2">
    <source>
        <dbReference type="Pfam" id="PF20432"/>
    </source>
</evidence>
<organism evidence="3 4">
    <name type="scientific">Spirosoma endophyticum</name>
    <dbReference type="NCBI Taxonomy" id="662367"/>
    <lineage>
        <taxon>Bacteria</taxon>
        <taxon>Pseudomonadati</taxon>
        <taxon>Bacteroidota</taxon>
        <taxon>Cytophagia</taxon>
        <taxon>Cytophagales</taxon>
        <taxon>Cytophagaceae</taxon>
        <taxon>Spirosoma</taxon>
    </lineage>
</organism>
<proteinExistence type="predicted"/>
<dbReference type="InterPro" id="IPR024467">
    <property type="entry name" value="Xre/MbcA/ParS-like_toxin-bd"/>
</dbReference>
<dbReference type="STRING" id="662367.SAMN05216167_102792"/>
<evidence type="ECO:0000259" key="1">
    <source>
        <dbReference type="Pfam" id="PF09722"/>
    </source>
</evidence>
<dbReference type="AlphaFoldDB" id="A0A1I1N1F3"/>
<dbReference type="Pfam" id="PF09722">
    <property type="entry name" value="Xre_MbcA_ParS_C"/>
    <property type="match status" value="1"/>
</dbReference>
<reference evidence="3 4" key="1">
    <citation type="submission" date="2016-10" db="EMBL/GenBank/DDBJ databases">
        <authorList>
            <person name="de Groot N.N."/>
        </authorList>
    </citation>
    <scope>NUCLEOTIDE SEQUENCE [LARGE SCALE GENOMIC DNA]</scope>
    <source>
        <strain evidence="3 4">DSM 26130</strain>
    </source>
</reference>
<evidence type="ECO:0000313" key="3">
    <source>
        <dbReference type="EMBL" id="SFC91002.1"/>
    </source>
</evidence>
<dbReference type="RefSeq" id="WP_093825000.1">
    <property type="nucleotide sequence ID" value="NZ_FOLQ01000002.1"/>
</dbReference>
<feature type="domain" description="Antitoxin Xre-like helix-turn-helix" evidence="2">
    <location>
        <begin position="23"/>
        <end position="84"/>
    </location>
</feature>
<feature type="domain" description="Antitoxin Xre/MbcA/ParS-like toxin-binding" evidence="1">
    <location>
        <begin position="88"/>
        <end position="138"/>
    </location>
</feature>
<dbReference type="Proteomes" id="UP000198598">
    <property type="component" value="Unassembled WGS sequence"/>
</dbReference>
<accession>A0A1I1N1F3</accession>